<dbReference type="Proteomes" id="UP001142175">
    <property type="component" value="Unassembled WGS sequence"/>
</dbReference>
<dbReference type="Gene3D" id="1.10.390.10">
    <property type="entry name" value="Neutral Protease Domain 2"/>
    <property type="match status" value="1"/>
</dbReference>
<evidence type="ECO:0000256" key="2">
    <source>
        <dbReference type="PIRSR" id="PIRSR634015-3"/>
    </source>
</evidence>
<dbReference type="PANTHER" id="PTHR45726:SF3">
    <property type="entry name" value="LEUKOTRIENE A-4 HYDROLASE"/>
    <property type="match status" value="1"/>
</dbReference>
<keyword evidence="6" id="KW-1185">Reference proteome</keyword>
<evidence type="ECO:0000313" key="6">
    <source>
        <dbReference type="Proteomes" id="UP001142175"/>
    </source>
</evidence>
<dbReference type="AlphaFoldDB" id="A0A9X2P505"/>
<name>A0A9X2P505_9BACT</name>
<evidence type="ECO:0000313" key="5">
    <source>
        <dbReference type="EMBL" id="MCR9015442.1"/>
    </source>
</evidence>
<dbReference type="GO" id="GO:0008237">
    <property type="term" value="F:metallopeptidase activity"/>
    <property type="evidence" value="ECO:0007669"/>
    <property type="project" value="InterPro"/>
</dbReference>
<dbReference type="InterPro" id="IPR027268">
    <property type="entry name" value="Peptidase_M4/M1_CTD_sf"/>
</dbReference>
<evidence type="ECO:0000259" key="4">
    <source>
        <dbReference type="Pfam" id="PF01433"/>
    </source>
</evidence>
<dbReference type="InterPro" id="IPR034015">
    <property type="entry name" value="M1_LTA4H"/>
</dbReference>
<dbReference type="Pfam" id="PF01433">
    <property type="entry name" value="Peptidase_M1"/>
    <property type="match status" value="1"/>
</dbReference>
<feature type="signal peptide" evidence="3">
    <location>
        <begin position="1"/>
        <end position="23"/>
    </location>
</feature>
<keyword evidence="2" id="KW-0479">Metal-binding</keyword>
<organism evidence="5 6">
    <name type="scientific">Aquiflexum gelatinilyticum</name>
    <dbReference type="NCBI Taxonomy" id="2961943"/>
    <lineage>
        <taxon>Bacteria</taxon>
        <taxon>Pseudomonadati</taxon>
        <taxon>Bacteroidota</taxon>
        <taxon>Cytophagia</taxon>
        <taxon>Cytophagales</taxon>
        <taxon>Cyclobacteriaceae</taxon>
        <taxon>Aquiflexum</taxon>
    </lineage>
</organism>
<feature type="binding site" evidence="2">
    <location>
        <position position="355"/>
    </location>
    <ligand>
        <name>Zn(2+)</name>
        <dbReference type="ChEBI" id="CHEBI:29105"/>
        <note>catalytic</note>
    </ligand>
</feature>
<evidence type="ECO:0000256" key="1">
    <source>
        <dbReference type="PIRSR" id="PIRSR634015-1"/>
    </source>
</evidence>
<dbReference type="InterPro" id="IPR014782">
    <property type="entry name" value="Peptidase_M1_dom"/>
</dbReference>
<dbReference type="PANTHER" id="PTHR45726">
    <property type="entry name" value="LEUKOTRIENE A-4 HYDROLASE"/>
    <property type="match status" value="1"/>
</dbReference>
<feature type="chain" id="PRO_5040970361" evidence="3">
    <location>
        <begin position="24"/>
        <end position="620"/>
    </location>
</feature>
<dbReference type="SUPFAM" id="SSF55486">
    <property type="entry name" value="Metalloproteases ('zincins'), catalytic domain"/>
    <property type="match status" value="1"/>
</dbReference>
<reference evidence="5" key="1">
    <citation type="submission" date="2022-08" db="EMBL/GenBank/DDBJ databases">
        <authorList>
            <person name="Zhang D."/>
        </authorList>
    </citation>
    <scope>NUCLEOTIDE SEQUENCE</scope>
    <source>
        <strain evidence="5">XJ19-11</strain>
    </source>
</reference>
<dbReference type="EMBL" id="JANSUY010000007">
    <property type="protein sequence ID" value="MCR9015442.1"/>
    <property type="molecule type" value="Genomic_DNA"/>
</dbReference>
<accession>A0A9X2P505</accession>
<dbReference type="CDD" id="cd09604">
    <property type="entry name" value="M1_APN_like"/>
    <property type="match status" value="1"/>
</dbReference>
<feature type="domain" description="Peptidase M1 membrane alanine aminopeptidase" evidence="4">
    <location>
        <begin position="345"/>
        <end position="494"/>
    </location>
</feature>
<feature type="active site" description="Proton acceptor" evidence="1">
    <location>
        <position position="356"/>
    </location>
</feature>
<comment type="caution">
    <text evidence="5">The sequence shown here is derived from an EMBL/GenBank/DDBJ whole genome shotgun (WGS) entry which is preliminary data.</text>
</comment>
<comment type="cofactor">
    <cofactor evidence="2">
        <name>Zn(2+)</name>
        <dbReference type="ChEBI" id="CHEBI:29105"/>
    </cofactor>
    <text evidence="2">Binds 1 zinc ion per subunit.</text>
</comment>
<feature type="binding site" evidence="2">
    <location>
        <position position="378"/>
    </location>
    <ligand>
        <name>Zn(2+)</name>
        <dbReference type="ChEBI" id="CHEBI:29105"/>
        <note>catalytic</note>
    </ligand>
</feature>
<feature type="active site" description="Proton donor" evidence="1">
    <location>
        <position position="438"/>
    </location>
</feature>
<sequence>MIKKFSLSVMTIAFLSVFSTLQAQTDRWQQKVKYIMDVTMDVEKNTYLGTQKLQYTNNSPDTLIRVFYHLYFNAFQPNSMMDVRSRTISDPDRRVMDRIQKLTPAEIGILKVNKLTMDGKKVVFEHVETILEVDLPKPILPGQTVVFDMEFEGQVPLQVRRAGRDNAEGIRYSMSQWYPKMAAYDRRGWHSNPYVGREFYGNFGDFDVKITIDKTYILGGTGYLQNANQIGHGYEDEGVTVPVAKGKNLTWHFIAPNVHDFMWAADPKYTHEKVKMENGPMVHFLYVKNDKTQENWAKLKGYTVDAIQYMSDNFGKYPYEQYSVVQGGDGGMEYPMSTLITGHRGLQSLVGVTVHELIHSWYYGVLGFNESSEPWLDEGFTTWGTSVVMDAVFAKSDKFVQNGAYTSYFRLAKAGYEEPLTTHGDHYNLNSAYGPGTYNKGAVFVEQLAYVIGKENFDKAMLRLWNDWKYMHPNGHDVIRVMEKTSGMELDWYYDYFIASTKTIDYGVKSVEGVENKTKITFERVGLMPMPLDVVVTYTDGSKEMIYLPLVIQRGNKPEEKGMPSLVMTVRWPWTNYSQEVQLDKPVSSIESVEIDPSLRLADVNRGNNKVDVTTLLDKK</sequence>
<dbReference type="RefSeq" id="WP_258423300.1">
    <property type="nucleotide sequence ID" value="NZ_JANSUY010000007.1"/>
</dbReference>
<keyword evidence="2" id="KW-0862">Zinc</keyword>
<dbReference type="GO" id="GO:0008270">
    <property type="term" value="F:zinc ion binding"/>
    <property type="evidence" value="ECO:0007669"/>
    <property type="project" value="InterPro"/>
</dbReference>
<proteinExistence type="predicted"/>
<keyword evidence="3" id="KW-0732">Signal</keyword>
<gene>
    <name evidence="5" type="ORF">NU887_10375</name>
</gene>
<protein>
    <submittedName>
        <fullName evidence="5">M1 family metallopeptidase</fullName>
    </submittedName>
</protein>
<evidence type="ECO:0000256" key="3">
    <source>
        <dbReference type="SAM" id="SignalP"/>
    </source>
</evidence>
<feature type="binding site" evidence="2">
    <location>
        <position position="359"/>
    </location>
    <ligand>
        <name>Zn(2+)</name>
        <dbReference type="ChEBI" id="CHEBI:29105"/>
        <note>catalytic</note>
    </ligand>
</feature>